<name>E9G7G5_DAPPU</name>
<protein>
    <recommendedName>
        <fullName evidence="1">ZSWIM1/3 RNaseH-like domain-containing protein</fullName>
    </recommendedName>
</protein>
<dbReference type="KEGG" id="dpx:DAPPUDRAFT_99625"/>
<dbReference type="OrthoDB" id="6377543at2759"/>
<dbReference type="eggNOG" id="ENOG502QVJ3">
    <property type="taxonomic scope" value="Eukaryota"/>
</dbReference>
<organism evidence="2 3">
    <name type="scientific">Daphnia pulex</name>
    <name type="common">Water flea</name>
    <dbReference type="NCBI Taxonomy" id="6669"/>
    <lineage>
        <taxon>Eukaryota</taxon>
        <taxon>Metazoa</taxon>
        <taxon>Ecdysozoa</taxon>
        <taxon>Arthropoda</taxon>
        <taxon>Crustacea</taxon>
        <taxon>Branchiopoda</taxon>
        <taxon>Diplostraca</taxon>
        <taxon>Cladocera</taxon>
        <taxon>Anomopoda</taxon>
        <taxon>Daphniidae</taxon>
        <taxon>Daphnia</taxon>
    </lineage>
</organism>
<dbReference type="HOGENOM" id="CLU_889229_0_0_1"/>
<dbReference type="Pfam" id="PF21056">
    <property type="entry name" value="ZSWIM1-3_RNaseH-like"/>
    <property type="match status" value="1"/>
</dbReference>
<dbReference type="EMBL" id="GL732534">
    <property type="protein sequence ID" value="EFX84459.1"/>
    <property type="molecule type" value="Genomic_DNA"/>
</dbReference>
<keyword evidence="3" id="KW-1185">Reference proteome</keyword>
<dbReference type="PhylomeDB" id="E9G7G5"/>
<dbReference type="InterPro" id="IPR052579">
    <property type="entry name" value="Zinc_finger_SWIM"/>
</dbReference>
<reference evidence="2 3" key="1">
    <citation type="journal article" date="2011" name="Science">
        <title>The ecoresponsive genome of Daphnia pulex.</title>
        <authorList>
            <person name="Colbourne J.K."/>
            <person name="Pfrender M.E."/>
            <person name="Gilbert D."/>
            <person name="Thomas W.K."/>
            <person name="Tucker A."/>
            <person name="Oakley T.H."/>
            <person name="Tokishita S."/>
            <person name="Aerts A."/>
            <person name="Arnold G.J."/>
            <person name="Basu M.K."/>
            <person name="Bauer D.J."/>
            <person name="Caceres C.E."/>
            <person name="Carmel L."/>
            <person name="Casola C."/>
            <person name="Choi J.H."/>
            <person name="Detter J.C."/>
            <person name="Dong Q."/>
            <person name="Dusheyko S."/>
            <person name="Eads B.D."/>
            <person name="Frohlich T."/>
            <person name="Geiler-Samerotte K.A."/>
            <person name="Gerlach D."/>
            <person name="Hatcher P."/>
            <person name="Jogdeo S."/>
            <person name="Krijgsveld J."/>
            <person name="Kriventseva E.V."/>
            <person name="Kultz D."/>
            <person name="Laforsch C."/>
            <person name="Lindquist E."/>
            <person name="Lopez J."/>
            <person name="Manak J.R."/>
            <person name="Muller J."/>
            <person name="Pangilinan J."/>
            <person name="Patwardhan R.P."/>
            <person name="Pitluck S."/>
            <person name="Pritham E.J."/>
            <person name="Rechtsteiner A."/>
            <person name="Rho M."/>
            <person name="Rogozin I.B."/>
            <person name="Sakarya O."/>
            <person name="Salamov A."/>
            <person name="Schaack S."/>
            <person name="Shapiro H."/>
            <person name="Shiga Y."/>
            <person name="Skalitzky C."/>
            <person name="Smith Z."/>
            <person name="Souvorov A."/>
            <person name="Sung W."/>
            <person name="Tang Z."/>
            <person name="Tsuchiya D."/>
            <person name="Tu H."/>
            <person name="Vos H."/>
            <person name="Wang M."/>
            <person name="Wolf Y.I."/>
            <person name="Yamagata H."/>
            <person name="Yamada T."/>
            <person name="Ye Y."/>
            <person name="Shaw J.R."/>
            <person name="Andrews J."/>
            <person name="Crease T.J."/>
            <person name="Tang H."/>
            <person name="Lucas S.M."/>
            <person name="Robertson H.M."/>
            <person name="Bork P."/>
            <person name="Koonin E.V."/>
            <person name="Zdobnov E.M."/>
            <person name="Grigoriev I.V."/>
            <person name="Lynch M."/>
            <person name="Boore J.L."/>
        </authorList>
    </citation>
    <scope>NUCLEOTIDE SEQUENCE [LARGE SCALE GENOMIC DNA]</scope>
</reference>
<sequence length="328" mass="37139">MELFFERLCDDNFFPLKVKDSKTILSYNKTLKEPLDLKWRYKHVDITCSHFGEHKSRSEGRRPNQKVYANECPFRVRVVFKPAAEKFIVMKCETRHGPLPPKVPHPISAEHSPQCVCYGANPTTVQMELQKNYGIVMKAKDLQNIKQSMTGLAANDWAATCDVLVNLNNNPENLVNVICDEQGDVTCIFVQLAAQRILYQQYGESVQIDATHGATDVPMPLYTLIVTDNFVVGQPVAFFFVREETTENISIGLKQFAENNDVSVTHVVLTDKDCGEIASIKEAIPNATHPLCHFHGLTAHMSIVHRLIEGKSFKRFVRAILVFYEVLV</sequence>
<accession>E9G7G5</accession>
<dbReference type="InParanoid" id="E9G7G5"/>
<evidence type="ECO:0000259" key="1">
    <source>
        <dbReference type="Pfam" id="PF21056"/>
    </source>
</evidence>
<proteinExistence type="predicted"/>
<dbReference type="PANTHER" id="PTHR31569:SF4">
    <property type="entry name" value="SWIM-TYPE DOMAIN-CONTAINING PROTEIN"/>
    <property type="match status" value="1"/>
</dbReference>
<dbReference type="PANTHER" id="PTHR31569">
    <property type="entry name" value="SWIM-TYPE DOMAIN-CONTAINING PROTEIN"/>
    <property type="match status" value="1"/>
</dbReference>
<evidence type="ECO:0000313" key="2">
    <source>
        <dbReference type="EMBL" id="EFX84459.1"/>
    </source>
</evidence>
<gene>
    <name evidence="2" type="ORF">DAPPUDRAFT_99625</name>
</gene>
<dbReference type="AlphaFoldDB" id="E9G7G5"/>
<feature type="domain" description="ZSWIM1/3 RNaseH-like" evidence="1">
    <location>
        <begin position="168"/>
        <end position="288"/>
    </location>
</feature>
<evidence type="ECO:0000313" key="3">
    <source>
        <dbReference type="Proteomes" id="UP000000305"/>
    </source>
</evidence>
<dbReference type="Proteomes" id="UP000000305">
    <property type="component" value="Unassembled WGS sequence"/>
</dbReference>
<dbReference type="InterPro" id="IPR048324">
    <property type="entry name" value="ZSWIM1-3_RNaseH-like"/>
</dbReference>